<proteinExistence type="predicted"/>
<organism evidence="1">
    <name type="scientific">uncultured marine thaumarchaeote KM3_128_G11</name>
    <dbReference type="NCBI Taxonomy" id="1455996"/>
    <lineage>
        <taxon>Archaea</taxon>
        <taxon>Nitrososphaerota</taxon>
        <taxon>environmental samples</taxon>
    </lineage>
</organism>
<sequence>MKILSVFLILLIFAIPDVWAQVNIENDQYYVGNDDTIHIVGEILNDSDKPLNQVNILATLYSGDSIIHQTNSETLTNVIMPGMKGVFDIIITENIDGIDRYVLDLDYKITNPKSQVIEITSSELRYAQFDNIVIKGTVANNGDITANMVKVIGTLYDRDGNVVTVSQIIMEPDYIRANDESSFLITVPGGTQMDIVDYSIIAESEEYTAVPEFPLGSGVLLIASLSAYILLTKNPSAVTRSISRVTNSIWILNRFN</sequence>
<dbReference type="InterPro" id="IPR047676">
    <property type="entry name" value="FxLYD_dom"/>
</dbReference>
<evidence type="ECO:0000313" key="1">
    <source>
        <dbReference type="EMBL" id="AIF00059.1"/>
    </source>
</evidence>
<dbReference type="NCBIfam" id="NF038353">
    <property type="entry name" value="FxLYD_dom"/>
    <property type="match status" value="1"/>
</dbReference>
<accession>A0A075G8V4</accession>
<protein>
    <recommendedName>
        <fullName evidence="2">DUF3426 domain-containing protein</fullName>
    </recommendedName>
</protein>
<reference evidence="1" key="1">
    <citation type="journal article" date="2014" name="Genome Biol. Evol.">
        <title>Pangenome evidence for extensive interdomain horizontal transfer affecting lineage core and shell genes in uncultured planktonic thaumarchaeota and euryarchaeota.</title>
        <authorList>
            <person name="Deschamps P."/>
            <person name="Zivanovic Y."/>
            <person name="Moreira D."/>
            <person name="Rodriguez-Valera F."/>
            <person name="Lopez-Garcia P."/>
        </authorList>
    </citation>
    <scope>NUCLEOTIDE SEQUENCE</scope>
</reference>
<dbReference type="AlphaFoldDB" id="A0A075G8V4"/>
<dbReference type="EMBL" id="KF900579">
    <property type="protein sequence ID" value="AIF00059.1"/>
    <property type="molecule type" value="Genomic_DNA"/>
</dbReference>
<name>A0A075G8V4_9ARCH</name>
<evidence type="ECO:0008006" key="2">
    <source>
        <dbReference type="Google" id="ProtNLM"/>
    </source>
</evidence>